<dbReference type="Proteomes" id="UP000184342">
    <property type="component" value="Unassembled WGS sequence"/>
</dbReference>
<dbReference type="OrthoDB" id="9801659at2"/>
<dbReference type="PROSITE" id="PS51332">
    <property type="entry name" value="B12_BINDING"/>
    <property type="match status" value="1"/>
</dbReference>
<dbReference type="InterPro" id="IPR007197">
    <property type="entry name" value="rSAM"/>
</dbReference>
<dbReference type="GO" id="GO:0003824">
    <property type="term" value="F:catalytic activity"/>
    <property type="evidence" value="ECO:0007669"/>
    <property type="project" value="InterPro"/>
</dbReference>
<name>A0A1M6HBW6_9FIRM</name>
<dbReference type="InterPro" id="IPR006638">
    <property type="entry name" value="Elp3/MiaA/NifB-like_rSAM"/>
</dbReference>
<evidence type="ECO:0000256" key="5">
    <source>
        <dbReference type="ARBA" id="ARBA00022723"/>
    </source>
</evidence>
<dbReference type="SMART" id="SM00729">
    <property type="entry name" value="Elp3"/>
    <property type="match status" value="1"/>
</dbReference>
<dbReference type="SFLD" id="SFLDG01082">
    <property type="entry name" value="B12-binding_domain_containing"/>
    <property type="match status" value="1"/>
</dbReference>
<dbReference type="InterPro" id="IPR051198">
    <property type="entry name" value="BchE-like"/>
</dbReference>
<evidence type="ECO:0000259" key="8">
    <source>
        <dbReference type="PROSITE" id="PS51332"/>
    </source>
</evidence>
<accession>A0A1M6HBW6</accession>
<dbReference type="SUPFAM" id="SSF52242">
    <property type="entry name" value="Cobalamin (vitamin B12)-binding domain"/>
    <property type="match status" value="1"/>
</dbReference>
<dbReference type="PANTHER" id="PTHR43409">
    <property type="entry name" value="ANAEROBIC MAGNESIUM-PROTOPORPHYRIN IX MONOMETHYL ESTER CYCLASE-RELATED"/>
    <property type="match status" value="1"/>
</dbReference>
<dbReference type="EMBL" id="FQYT01000014">
    <property type="protein sequence ID" value="SHJ19681.1"/>
    <property type="molecule type" value="Genomic_DNA"/>
</dbReference>
<comment type="cofactor">
    <cofactor evidence="1">
        <name>[4Fe-4S] cluster</name>
        <dbReference type="ChEBI" id="CHEBI:49883"/>
    </cofactor>
</comment>
<feature type="domain" description="Radical SAM core" evidence="9">
    <location>
        <begin position="194"/>
        <end position="416"/>
    </location>
</feature>
<dbReference type="InterPro" id="IPR006158">
    <property type="entry name" value="Cobalamin-bd"/>
</dbReference>
<organism evidence="10 11">
    <name type="scientific">Parasporobacterium paucivorans DSM 15970</name>
    <dbReference type="NCBI Taxonomy" id="1122934"/>
    <lineage>
        <taxon>Bacteria</taxon>
        <taxon>Bacillati</taxon>
        <taxon>Bacillota</taxon>
        <taxon>Clostridia</taxon>
        <taxon>Lachnospirales</taxon>
        <taxon>Lachnospiraceae</taxon>
        <taxon>Parasporobacterium</taxon>
    </lineage>
</organism>
<dbReference type="RefSeq" id="WP_073993752.1">
    <property type="nucleotide sequence ID" value="NZ_FQYT01000014.1"/>
</dbReference>
<evidence type="ECO:0000313" key="10">
    <source>
        <dbReference type="EMBL" id="SHJ19681.1"/>
    </source>
</evidence>
<dbReference type="Pfam" id="PF04055">
    <property type="entry name" value="Radical_SAM"/>
    <property type="match status" value="1"/>
</dbReference>
<dbReference type="SFLD" id="SFLDG01123">
    <property type="entry name" value="methyltransferase_(Class_B)"/>
    <property type="match status" value="1"/>
</dbReference>
<keyword evidence="7" id="KW-0411">Iron-sulfur</keyword>
<dbReference type="InterPro" id="IPR034466">
    <property type="entry name" value="Methyltransferase_Class_B"/>
</dbReference>
<dbReference type="InterPro" id="IPR058240">
    <property type="entry name" value="rSAM_sf"/>
</dbReference>
<reference evidence="10 11" key="1">
    <citation type="submission" date="2016-11" db="EMBL/GenBank/DDBJ databases">
        <authorList>
            <person name="Jaros S."/>
            <person name="Januszkiewicz K."/>
            <person name="Wedrychowicz H."/>
        </authorList>
    </citation>
    <scope>NUCLEOTIDE SEQUENCE [LARGE SCALE GENOMIC DNA]</scope>
    <source>
        <strain evidence="10 11">DSM 15970</strain>
    </source>
</reference>
<evidence type="ECO:0000313" key="11">
    <source>
        <dbReference type="Proteomes" id="UP000184342"/>
    </source>
</evidence>
<dbReference type="PROSITE" id="PS51918">
    <property type="entry name" value="RADICAL_SAM"/>
    <property type="match status" value="1"/>
</dbReference>
<evidence type="ECO:0000256" key="6">
    <source>
        <dbReference type="ARBA" id="ARBA00023004"/>
    </source>
</evidence>
<dbReference type="GO" id="GO:0031419">
    <property type="term" value="F:cobalamin binding"/>
    <property type="evidence" value="ECO:0007669"/>
    <property type="project" value="InterPro"/>
</dbReference>
<dbReference type="Pfam" id="PF02310">
    <property type="entry name" value="B12-binding"/>
    <property type="match status" value="1"/>
</dbReference>
<dbReference type="Gene3D" id="3.40.50.280">
    <property type="entry name" value="Cobalamin-binding domain"/>
    <property type="match status" value="1"/>
</dbReference>
<dbReference type="InterPro" id="IPR036724">
    <property type="entry name" value="Cobalamin-bd_sf"/>
</dbReference>
<evidence type="ECO:0000256" key="3">
    <source>
        <dbReference type="ARBA" id="ARBA00022679"/>
    </source>
</evidence>
<proteinExistence type="predicted"/>
<sequence>MKKVLLVYPYFYTGAVKDQLFAPIGIGILSAVLKQKGLEVMKLDCTFLTMEEAIKKSREYAPDITGIYIMTTLVKNALELVEKLREVNPSSVYTTGGPLPTLYPVKFAEKFDYVFRGEAANSFPDFCQDYLNASDRIEFVDNMDPSKYPGIFSTKTRPIDSPATHLTKVEIDECPPPDREGFNHEKYQGLCFECSGRKKASIMMTYGCPFSCDFCSKPIFGSEVRFRSLDKIFEEIGDIVSHGYDSLWIADDLFTYDAHFLKNFCTRLIEEDLQLSWSCLSRVDSVTHEMVMMMKKAGCTKVYFGIESGNDYVLKLMNKKIDRTKVREGVEVFRRNGIECAGFFIVGYPGETIDTIEETFEFALSLGLDEISFNVPYPLPGSKLFERVSGICDDDWTFENETRFLYKSEFDETWLKKRILETQETFEGLRLSVIRGMP</sequence>
<evidence type="ECO:0000259" key="9">
    <source>
        <dbReference type="PROSITE" id="PS51918"/>
    </source>
</evidence>
<evidence type="ECO:0000256" key="2">
    <source>
        <dbReference type="ARBA" id="ARBA00022603"/>
    </source>
</evidence>
<dbReference type="InterPro" id="IPR023404">
    <property type="entry name" value="rSAM_horseshoe"/>
</dbReference>
<keyword evidence="2" id="KW-0489">Methyltransferase</keyword>
<evidence type="ECO:0000256" key="7">
    <source>
        <dbReference type="ARBA" id="ARBA00023014"/>
    </source>
</evidence>
<evidence type="ECO:0000256" key="1">
    <source>
        <dbReference type="ARBA" id="ARBA00001966"/>
    </source>
</evidence>
<dbReference type="SUPFAM" id="SSF102114">
    <property type="entry name" value="Radical SAM enzymes"/>
    <property type="match status" value="1"/>
</dbReference>
<evidence type="ECO:0000256" key="4">
    <source>
        <dbReference type="ARBA" id="ARBA00022691"/>
    </source>
</evidence>
<keyword evidence="4" id="KW-0949">S-adenosyl-L-methionine</keyword>
<dbReference type="PANTHER" id="PTHR43409:SF7">
    <property type="entry name" value="BLL1977 PROTEIN"/>
    <property type="match status" value="1"/>
</dbReference>
<keyword evidence="3" id="KW-0808">Transferase</keyword>
<dbReference type="STRING" id="1122934.SAMN02745691_01520"/>
<keyword evidence="5" id="KW-0479">Metal-binding</keyword>
<dbReference type="AlphaFoldDB" id="A0A1M6HBW6"/>
<gene>
    <name evidence="10" type="ORF">SAMN02745691_01520</name>
</gene>
<keyword evidence="6" id="KW-0408">Iron</keyword>
<dbReference type="GO" id="GO:0051539">
    <property type="term" value="F:4 iron, 4 sulfur cluster binding"/>
    <property type="evidence" value="ECO:0007669"/>
    <property type="project" value="UniProtKB-KW"/>
</dbReference>
<protein>
    <submittedName>
        <fullName evidence="10">Anaerobic magnesium-protoporphyrin IX monomethyl ester cyclase</fullName>
    </submittedName>
</protein>
<feature type="domain" description="B12-binding" evidence="8">
    <location>
        <begin position="1"/>
        <end position="137"/>
    </location>
</feature>
<dbReference type="GO" id="GO:0046872">
    <property type="term" value="F:metal ion binding"/>
    <property type="evidence" value="ECO:0007669"/>
    <property type="project" value="UniProtKB-KW"/>
</dbReference>
<dbReference type="Gene3D" id="3.80.30.20">
    <property type="entry name" value="tm_1862 like domain"/>
    <property type="match status" value="1"/>
</dbReference>
<dbReference type="GO" id="GO:0005829">
    <property type="term" value="C:cytosol"/>
    <property type="evidence" value="ECO:0007669"/>
    <property type="project" value="TreeGrafter"/>
</dbReference>
<dbReference type="CDD" id="cd01335">
    <property type="entry name" value="Radical_SAM"/>
    <property type="match status" value="1"/>
</dbReference>
<dbReference type="SFLD" id="SFLDS00029">
    <property type="entry name" value="Radical_SAM"/>
    <property type="match status" value="1"/>
</dbReference>
<keyword evidence="11" id="KW-1185">Reference proteome</keyword>